<protein>
    <submittedName>
        <fullName evidence="1">Uncharacterized protein</fullName>
    </submittedName>
</protein>
<dbReference type="EMBL" id="CAJVCH010317114">
    <property type="protein sequence ID" value="CAG7786390.1"/>
    <property type="molecule type" value="Genomic_DNA"/>
</dbReference>
<accession>A0A8J2KGN7</accession>
<sequence>MSQDESFNEREKNQELNNHREFLLELSLSFHNIEVETVEDDGRCYSNRSHTTGIPMQIHTNTCMHLDTVTSRSTEGPQEITLPVTQTFRIFPKVCSVAPDIGCAAVVEGLLRPDVPWGFIFNGERDTTRFANESLRIHYRSGHSAVPF</sequence>
<dbReference type="AlphaFoldDB" id="A0A8J2KGN7"/>
<evidence type="ECO:0000313" key="2">
    <source>
        <dbReference type="Proteomes" id="UP000708208"/>
    </source>
</evidence>
<evidence type="ECO:0000313" key="1">
    <source>
        <dbReference type="EMBL" id="CAG7786390.1"/>
    </source>
</evidence>
<reference evidence="1" key="1">
    <citation type="submission" date="2021-06" db="EMBL/GenBank/DDBJ databases">
        <authorList>
            <person name="Hodson N. C."/>
            <person name="Mongue J. A."/>
            <person name="Jaron S. K."/>
        </authorList>
    </citation>
    <scope>NUCLEOTIDE SEQUENCE</scope>
</reference>
<keyword evidence="2" id="KW-1185">Reference proteome</keyword>
<comment type="caution">
    <text evidence="1">The sequence shown here is derived from an EMBL/GenBank/DDBJ whole genome shotgun (WGS) entry which is preliminary data.</text>
</comment>
<proteinExistence type="predicted"/>
<name>A0A8J2KGN7_9HEXA</name>
<gene>
    <name evidence="1" type="ORF">AFUS01_LOCUS24961</name>
</gene>
<organism evidence="1 2">
    <name type="scientific">Allacma fusca</name>
    <dbReference type="NCBI Taxonomy" id="39272"/>
    <lineage>
        <taxon>Eukaryota</taxon>
        <taxon>Metazoa</taxon>
        <taxon>Ecdysozoa</taxon>
        <taxon>Arthropoda</taxon>
        <taxon>Hexapoda</taxon>
        <taxon>Collembola</taxon>
        <taxon>Symphypleona</taxon>
        <taxon>Sminthuridae</taxon>
        <taxon>Allacma</taxon>
    </lineage>
</organism>
<dbReference type="Proteomes" id="UP000708208">
    <property type="component" value="Unassembled WGS sequence"/>
</dbReference>